<evidence type="ECO:0000256" key="1">
    <source>
        <dbReference type="ARBA" id="ARBA00004127"/>
    </source>
</evidence>
<keyword evidence="7 12" id="KW-1133">Transmembrane helix</keyword>
<comment type="subcellular location">
    <subcellularLocation>
        <location evidence="1">Endomembrane system</location>
        <topology evidence="1">Multi-pass membrane protein</topology>
    </subcellularLocation>
    <subcellularLocation>
        <location evidence="12">Endoplasmic reticulum membrane</location>
        <topology evidence="12">Multi-pass membrane protein</topology>
    </subcellularLocation>
</comment>
<dbReference type="EC" id="2.1.1.17" evidence="12"/>
<evidence type="ECO:0000256" key="5">
    <source>
        <dbReference type="ARBA" id="ARBA00022691"/>
    </source>
</evidence>
<feature type="transmembrane region" description="Helical" evidence="12">
    <location>
        <begin position="285"/>
        <end position="307"/>
    </location>
</feature>
<dbReference type="InterPro" id="IPR016219">
    <property type="entry name" value="Phosphatid-EA_MeTrfase_fun"/>
</dbReference>
<name>A0A9W7XS95_9FUNG</name>
<evidence type="ECO:0000256" key="2">
    <source>
        <dbReference type="ARBA" id="ARBA00022516"/>
    </source>
</evidence>
<feature type="transmembrane region" description="Helical" evidence="12">
    <location>
        <begin position="406"/>
        <end position="426"/>
    </location>
</feature>
<keyword evidence="14" id="KW-1185">Reference proteome</keyword>
<dbReference type="AlphaFoldDB" id="A0A9W7XS95"/>
<proteinExistence type="inferred from homology"/>
<feature type="transmembrane region" description="Helical" evidence="12">
    <location>
        <begin position="432"/>
        <end position="455"/>
    </location>
</feature>
<keyword evidence="3 12" id="KW-0489">Methyltransferase</keyword>
<evidence type="ECO:0000256" key="6">
    <source>
        <dbReference type="ARBA" id="ARBA00022692"/>
    </source>
</evidence>
<keyword evidence="2 12" id="KW-0444">Lipid biosynthesis</keyword>
<dbReference type="PROSITE" id="PS51598">
    <property type="entry name" value="SAM_CHO2"/>
    <property type="match status" value="1"/>
</dbReference>
<feature type="transmembrane region" description="Helical" evidence="12">
    <location>
        <begin position="103"/>
        <end position="124"/>
    </location>
</feature>
<evidence type="ECO:0000256" key="11">
    <source>
        <dbReference type="ARBA" id="ARBA00023264"/>
    </source>
</evidence>
<evidence type="ECO:0000256" key="7">
    <source>
        <dbReference type="ARBA" id="ARBA00022989"/>
    </source>
</evidence>
<dbReference type="InterPro" id="IPR007318">
    <property type="entry name" value="Phopholipid_MeTrfase"/>
</dbReference>
<dbReference type="Gene3D" id="2.60.40.2840">
    <property type="match status" value="1"/>
</dbReference>
<evidence type="ECO:0000256" key="3">
    <source>
        <dbReference type="ARBA" id="ARBA00022603"/>
    </source>
</evidence>
<keyword evidence="9 12" id="KW-0472">Membrane</keyword>
<keyword evidence="10 12" id="KW-0594">Phospholipid biosynthesis</keyword>
<feature type="transmembrane region" description="Helical" evidence="12">
    <location>
        <begin position="78"/>
        <end position="97"/>
    </location>
</feature>
<sequence>MVVRQRPAKRRGSQPLTPIDAKDALDGVLNDISALDSQLDESTKALTGRTPDGKAFAVPKTRDMLQSLFNPLTPKTSFDMATLAMLSTHMIVAFVFPLATKRWILMAAFAFWRLCYNGGLGWILNWQSNRHGLVALFKRNGWLDPSRGGKIYLWLKTELEAKMGPDYSFESVPIEFNVWLLYRQLVDLILLNDFAAYFFLCSCYLGSAKDSEPWHTYLRISGGIILLVFNLWVKVDAHRVVKDYAWYWGDFFFLIEQSLTFDGVFEMAPHPMYSIGYAGYYGGSLITGSYTIFYASLAAHMLQFLFLSFVENPHIEKTYERPPLAVQVIQKSRNRRLSSAAFDHEKCINGSVSVNSITSADASSFANVSVAAACETRSSIRERPASLWHPDLIVFKNFDLFRASDILIVLLLLYSVGIPLGFMWFTGNKRFVLVYSIFQCICWILFRTLVLGYLLRKQSTSQLITRWFIKRGGNGEEAFSSWRAVYNTVTIMTYGSFSLVGIAAYHWGDALVSNLVLFHTLGLLLTAFHVWSSRSVYEVLGDFGWFYGDFFARDPSMLSLAPADFKLYYTGIYRYLNDPEKVIGQAAFYGLALISRSWAVFALALLLQVCSFLFNTYVETPHMQKIYGAQVRRDSGIVRTVKNAVNKGVGQSVFVEGQNGAAEAPDVHLLSQQQRQGESLSMVDLLTSTARPVKDILLETKGLLSTTTARLAEKTLPSELSKIDHLNLYDIKLLPGAAWRMTWSGKNSVSNKNLRHMYYLGETIRVTWQAPVNHSRRDWIGIYPVTANFSNQITTVSSKGCYVYTHPDDNLLAEMVVGDSVFAGFVKTVAKVKDASGSDDYASVAGLTNGNSVERNGTFAKGGSRKRNSSITTTVQVLQGEALFSSSALPFKVGTYEMRLHHGGTHAVLAQSKPFEITVCETQDIVRALSQQREESDTIIETSVQQEGPDDLEYLSQALLHVINKTFAVTDSHTVALSAESPVAIAVSNGHMGVDDTGDVAVQTEIVEPLESVDDVFSVDGALDEKQARRLGYAIKEYLGVEFASDVLIHAAKHGATVLDVAKRVVEARKALSAYSSATF</sequence>
<comment type="similarity">
    <text evidence="12">Belongs to the class VI-like SAM-binding methyltransferase superfamily. CHO2 family.</text>
</comment>
<dbReference type="PANTHER" id="PTHR32138">
    <property type="entry name" value="PHOSPHATIDYLETHANOLAMINE N-METHYLTRANSFERASE"/>
    <property type="match status" value="1"/>
</dbReference>
<keyword evidence="4 12" id="KW-0808">Transferase</keyword>
<comment type="caution">
    <text evidence="12">Lacks conserved residue(s) required for the propagation of feature annotation.</text>
</comment>
<keyword evidence="12" id="KW-0256">Endoplasmic reticulum</keyword>
<evidence type="ECO:0000256" key="12">
    <source>
        <dbReference type="RuleBase" id="RU361122"/>
    </source>
</evidence>
<evidence type="ECO:0000313" key="13">
    <source>
        <dbReference type="EMBL" id="KAJ1648072.1"/>
    </source>
</evidence>
<feature type="transmembrane region" description="Helical" evidence="12">
    <location>
        <begin position="484"/>
        <end position="505"/>
    </location>
</feature>
<dbReference type="GO" id="GO:0005789">
    <property type="term" value="C:endoplasmic reticulum membrane"/>
    <property type="evidence" value="ECO:0007669"/>
    <property type="project" value="UniProtKB-SubCell"/>
</dbReference>
<evidence type="ECO:0000256" key="9">
    <source>
        <dbReference type="ARBA" id="ARBA00023136"/>
    </source>
</evidence>
<comment type="catalytic activity">
    <reaction evidence="12">
        <text>a 1,2-diacyl-sn-glycero-3-phosphoethanolamine + S-adenosyl-L-methionine = a 1,2-diacyl-sn-glycero-3-phospho-N-methylethanolamine + S-adenosyl-L-homocysteine + H(+)</text>
        <dbReference type="Rhea" id="RHEA:11164"/>
        <dbReference type="ChEBI" id="CHEBI:15378"/>
        <dbReference type="ChEBI" id="CHEBI:57856"/>
        <dbReference type="ChEBI" id="CHEBI:59789"/>
        <dbReference type="ChEBI" id="CHEBI:64573"/>
        <dbReference type="ChEBI" id="CHEBI:64612"/>
        <dbReference type="EC" id="2.1.1.17"/>
    </reaction>
</comment>
<organism evidence="13 14">
    <name type="scientific">Coemansia asiatica</name>
    <dbReference type="NCBI Taxonomy" id="1052880"/>
    <lineage>
        <taxon>Eukaryota</taxon>
        <taxon>Fungi</taxon>
        <taxon>Fungi incertae sedis</taxon>
        <taxon>Zoopagomycota</taxon>
        <taxon>Kickxellomycotina</taxon>
        <taxon>Kickxellomycetes</taxon>
        <taxon>Kickxellales</taxon>
        <taxon>Kickxellaceae</taxon>
        <taxon>Coemansia</taxon>
    </lineage>
</organism>
<dbReference type="PANTHER" id="PTHR32138:SF0">
    <property type="entry name" value="PHOSPHATIDYLETHANOLAMINE N-METHYLTRANSFERASE"/>
    <property type="match status" value="1"/>
</dbReference>
<dbReference type="GO" id="GO:0004608">
    <property type="term" value="F:phosphatidylethanolamine N-methyltransferase activity"/>
    <property type="evidence" value="ECO:0007669"/>
    <property type="project" value="UniProtKB-UniRule"/>
</dbReference>
<gene>
    <name evidence="13" type="primary">CHO2</name>
    <name evidence="13" type="ORF">LPJ64_000608</name>
</gene>
<keyword evidence="6 12" id="KW-0812">Transmembrane</keyword>
<feature type="transmembrane region" description="Helical" evidence="12">
    <location>
        <begin position="511"/>
        <end position="531"/>
    </location>
</feature>
<comment type="function">
    <text evidence="12">Catalyzes the first step of the methylation pathway of phosphatidylcholine biosynthesis, the SAM-dependent methylation of phosphatidylethanolamine (PE) to phosphatidylmonomethylethanolamine (PMME).</text>
</comment>
<keyword evidence="8 12" id="KW-0443">Lipid metabolism</keyword>
<feature type="transmembrane region" description="Helical" evidence="12">
    <location>
        <begin position="214"/>
        <end position="233"/>
    </location>
</feature>
<dbReference type="Pfam" id="PF04191">
    <property type="entry name" value="PEMT"/>
    <property type="match status" value="2"/>
</dbReference>
<comment type="caution">
    <text evidence="13">The sequence shown here is derived from an EMBL/GenBank/DDBJ whole genome shotgun (WGS) entry which is preliminary data.</text>
</comment>
<evidence type="ECO:0000256" key="8">
    <source>
        <dbReference type="ARBA" id="ARBA00023098"/>
    </source>
</evidence>
<evidence type="ECO:0000313" key="14">
    <source>
        <dbReference type="Proteomes" id="UP001145021"/>
    </source>
</evidence>
<dbReference type="GO" id="GO:0006656">
    <property type="term" value="P:phosphatidylcholine biosynthetic process"/>
    <property type="evidence" value="ECO:0007669"/>
    <property type="project" value="UniProtKB-UniRule"/>
</dbReference>
<protein>
    <recommendedName>
        <fullName evidence="12">Phosphatidylethanolamine N-methyltransferase</fullName>
        <shortName evidence="12">PEAMT</shortName>
        <ecNumber evidence="12">2.1.1.17</ecNumber>
    </recommendedName>
</protein>
<comment type="pathway">
    <text evidence="12">Phospholipid metabolism; phosphatidylcholine biosynthesis.</text>
</comment>
<dbReference type="EMBL" id="JANBOH010000012">
    <property type="protein sequence ID" value="KAJ1648072.1"/>
    <property type="molecule type" value="Genomic_DNA"/>
</dbReference>
<accession>A0A9W7XS95</accession>
<evidence type="ECO:0000256" key="4">
    <source>
        <dbReference type="ARBA" id="ARBA00022679"/>
    </source>
</evidence>
<feature type="transmembrane region" description="Helical" evidence="12">
    <location>
        <begin position="188"/>
        <end position="208"/>
    </location>
</feature>
<reference evidence="13" key="1">
    <citation type="submission" date="2022-07" db="EMBL/GenBank/DDBJ databases">
        <title>Phylogenomic reconstructions and comparative analyses of Kickxellomycotina fungi.</title>
        <authorList>
            <person name="Reynolds N.K."/>
            <person name="Stajich J.E."/>
            <person name="Barry K."/>
            <person name="Grigoriev I.V."/>
            <person name="Crous P."/>
            <person name="Smith M.E."/>
        </authorList>
    </citation>
    <scope>NUCLEOTIDE SEQUENCE</scope>
    <source>
        <strain evidence="13">NBRC 105413</strain>
    </source>
</reference>
<dbReference type="Proteomes" id="UP001145021">
    <property type="component" value="Unassembled WGS sequence"/>
</dbReference>
<dbReference type="GO" id="GO:0032259">
    <property type="term" value="P:methylation"/>
    <property type="evidence" value="ECO:0007669"/>
    <property type="project" value="UniProtKB-KW"/>
</dbReference>
<keyword evidence="5 12" id="KW-0949">S-adenosyl-L-methionine</keyword>
<keyword evidence="11 12" id="KW-1208">Phospholipid metabolism</keyword>
<evidence type="ECO:0000256" key="10">
    <source>
        <dbReference type="ARBA" id="ARBA00023209"/>
    </source>
</evidence>